<protein>
    <submittedName>
        <fullName evidence="3">Uncharacterized protein</fullName>
    </submittedName>
</protein>
<keyword evidence="4" id="KW-1185">Reference proteome</keyword>
<reference evidence="3" key="1">
    <citation type="journal article" date="2020" name="Stud. Mycol.">
        <title>101 Dothideomycetes genomes: a test case for predicting lifestyles and emergence of pathogens.</title>
        <authorList>
            <person name="Haridas S."/>
            <person name="Albert R."/>
            <person name="Binder M."/>
            <person name="Bloem J."/>
            <person name="Labutti K."/>
            <person name="Salamov A."/>
            <person name="Andreopoulos B."/>
            <person name="Baker S."/>
            <person name="Barry K."/>
            <person name="Bills G."/>
            <person name="Bluhm B."/>
            <person name="Cannon C."/>
            <person name="Castanera R."/>
            <person name="Culley D."/>
            <person name="Daum C."/>
            <person name="Ezra D."/>
            <person name="Gonzalez J."/>
            <person name="Henrissat B."/>
            <person name="Kuo A."/>
            <person name="Liang C."/>
            <person name="Lipzen A."/>
            <person name="Lutzoni F."/>
            <person name="Magnuson J."/>
            <person name="Mondo S."/>
            <person name="Nolan M."/>
            <person name="Ohm R."/>
            <person name="Pangilinan J."/>
            <person name="Park H.-J."/>
            <person name="Ramirez L."/>
            <person name="Alfaro M."/>
            <person name="Sun H."/>
            <person name="Tritt A."/>
            <person name="Yoshinaga Y."/>
            <person name="Zwiers L.-H."/>
            <person name="Turgeon B."/>
            <person name="Goodwin S."/>
            <person name="Spatafora J."/>
            <person name="Crous P."/>
            <person name="Grigoriev I."/>
        </authorList>
    </citation>
    <scope>NUCLEOTIDE SEQUENCE</scope>
    <source>
        <strain evidence="3">CBS 133067</strain>
    </source>
</reference>
<feature type="transmembrane region" description="Helical" evidence="2">
    <location>
        <begin position="1636"/>
        <end position="1666"/>
    </location>
</feature>
<feature type="compositionally biased region" description="Polar residues" evidence="1">
    <location>
        <begin position="796"/>
        <end position="805"/>
    </location>
</feature>
<dbReference type="OrthoDB" id="3801533at2759"/>
<dbReference type="InterPro" id="IPR036844">
    <property type="entry name" value="Hint_dom_sf"/>
</dbReference>
<dbReference type="Proteomes" id="UP000799772">
    <property type="component" value="Unassembled WGS sequence"/>
</dbReference>
<gene>
    <name evidence="3" type="ORF">NA57DRAFT_80979</name>
</gene>
<feature type="region of interest" description="Disordered" evidence="1">
    <location>
        <begin position="775"/>
        <end position="824"/>
    </location>
</feature>
<feature type="transmembrane region" description="Helical" evidence="2">
    <location>
        <begin position="1603"/>
        <end position="1624"/>
    </location>
</feature>
<evidence type="ECO:0000256" key="2">
    <source>
        <dbReference type="SAM" id="Phobius"/>
    </source>
</evidence>
<evidence type="ECO:0000313" key="4">
    <source>
        <dbReference type="Proteomes" id="UP000799772"/>
    </source>
</evidence>
<dbReference type="EMBL" id="ML978136">
    <property type="protein sequence ID" value="KAF2093974.1"/>
    <property type="molecule type" value="Genomic_DNA"/>
</dbReference>
<dbReference type="Gene3D" id="2.170.16.10">
    <property type="entry name" value="Hedgehog/Intein (Hint) domain"/>
    <property type="match status" value="1"/>
</dbReference>
<comment type="caution">
    <text evidence="3">The sequence shown here is derived from an EMBL/GenBank/DDBJ whole genome shotgun (WGS) entry which is preliminary data.</text>
</comment>
<feature type="transmembrane region" description="Helical" evidence="2">
    <location>
        <begin position="1427"/>
        <end position="1448"/>
    </location>
</feature>
<keyword evidence="2" id="KW-0472">Membrane</keyword>
<dbReference type="SUPFAM" id="SSF51294">
    <property type="entry name" value="Hedgehog/intein (Hint) domain"/>
    <property type="match status" value="1"/>
</dbReference>
<keyword evidence="2" id="KW-1133">Transmembrane helix</keyword>
<sequence>MATDTVPQTGIPQTGVSRVYAGIGPLYRIANTSENNNMQDQVHAFCTAMQSVPVIDDGAYADKLIQAVKNSTPVTAISKYFNDVQDVGQTDNKFDGIDCGSTINDLAVASTAYALSGVTDYNFNNGIDGPGALDMLKRCITTLMPAMYGDHINQQLAKLGQSDLRALSSSPSSDFINAYQSELENPTFAHLVKIYDDAHNGGNYALNLLFANAYLHYGPGFTMSSNVDLVVSEVTHWTDIINNWVEQMHEDQQSLQAARPNALPQEFVPHISSVCGLNGYPDAQATDLVTAVSQQIHPELDEWKLGQEIQYYQTLGQKIMGGWEGKNQSFVNVASTSVQANWPSSVPPFDEADNPGTSVIKTMYHYGDDAMAFVNANRSYSFLANEQSGDRTNVVTQNVGIFGSCFKPGTKVLTIGGEVNIEDLYENLEILTRGGDVPQIGICSDEKVMVSTASSTGSPTHLFGFNDESPFFTAGHVFHTTTGLRAISPHIARMENPWVQVGELRKGHTLLRTTNGKTYEQITIRAFTVSQADCDHVYGVHLREGMRSYHANGFLVHLNYPEITLKSISRTLLTIPSKERMGMLSCVHNLKPLFERFGIEAISDLVNRELAHLSTLPPAALKTRPQISKTGGLQHVTRSWALRDTRSKRADGFKGDLPELDVYQGVVYVESKYCPNAQIKENTIIWSRDVANGTWEHGFVKFERDLLLGHGAVTYGTEDASPNVRHIANVRRFIAEPRARRPPKPLKQKAQSFASIKAATNSKERAAHVASAIEQLDKPATTSGNGHAKPVVKVTEPQQPSSSDPQRAATSPSDDDNDDSTASFTLMDPYNLSYDTSDWVDGQATAKTPAAYLQIYTANENTSQHFTCRIPDLDTLRDKVCEKLQSDQSIKLETVPNLYDCFNLVNDDQTASFYFTMKYASIIASAADNYDDKNPKYSNLTFKNLGLDLQLPFIFSSMRLTLNWDGSAMSGIIREFDPTMLDDDGKRHFVQGSVADEDVPAEVVRAFVSKNTVGNQPEAPLALKNSAHLPPKAPAVAMVETAANSLPDNYSDGAKELSTLPLDNSQLSQDSNFLLYLAAKFQMKVDDLKTFTDGVRPIEGMTKGQLPAELASNLPGNLATWLQEEYIPAFISTKIISLDPSVKAAWRINFSDIETGKVTHWFNGKGKGCLSQVPEYTQLNELMSTYATLQEFPRIQDYLSDTEPDPVTKKVGGEKWAEALYNSQGRSFALAAMANTTNVSGTSRMQVICNVLNTLSPIYAKSIQTSQTATGENKAVTPTNLLPNDDKPYALRIVEALKAYKASGFHARYIGLQDDTNSELEYQFLNDSVQSLWTELLSTAPGTLGGDLANSLQQDAQDLVTEMGVDENESAANKAATMAAIASNLIRGIAEASKVIGPAVKGLAKSFQAVQTALDKLEPKMAKIGKIMGPCMVVLTAAMFVYAAVGAYRDWSNLTPTERAVLILSTIQTTLQTFQDGAEALKPAWKWLFPDKAPDVSIAQRDASCASAEENTQTRLPEVSQNSRNIGLLTDEELNDNASALPGGIADDEAMANQVGDDMVGAVDGAVKDGVEVAIGEASVEVAGSITSKLSTMFAYSTQAVKGLLVVVGVAVTIASAISLAQNWSDMDTIERRLNIANVAVMGIAAVAPILSAAIEAGCVAAGIAITEGTVAAGLIAACSWAGPLMLIAGVVIAFLMMFHQSSPDPPPSAPEQWIQDVGQGYTDGLTPPPTSQLTWTLGPLQEQATVQTLTVTGKNTSSDKITLADIEIKFPAGGSPGMLYSEMTFAATSSGTAATTPGQVSVSNTTAETPDVQLATTSEVVGSVAGTAAITWLAKLVGPQPPNVDNDPNKEQPRDLLVFNPGEQIQLSIVGTVEVRVQGHDGPSITLHEDWVDDKNNPWDQWENVVPVWAPTTS</sequence>
<accession>A0A9P4I521</accession>
<feature type="transmembrane region" description="Helical" evidence="2">
    <location>
        <begin position="1673"/>
        <end position="1699"/>
    </location>
</feature>
<organism evidence="3 4">
    <name type="scientific">Rhizodiscina lignyota</name>
    <dbReference type="NCBI Taxonomy" id="1504668"/>
    <lineage>
        <taxon>Eukaryota</taxon>
        <taxon>Fungi</taxon>
        <taxon>Dikarya</taxon>
        <taxon>Ascomycota</taxon>
        <taxon>Pezizomycotina</taxon>
        <taxon>Dothideomycetes</taxon>
        <taxon>Pleosporomycetidae</taxon>
        <taxon>Aulographales</taxon>
        <taxon>Rhizodiscinaceae</taxon>
        <taxon>Rhizodiscina</taxon>
    </lineage>
</organism>
<proteinExistence type="predicted"/>
<keyword evidence="2" id="KW-0812">Transmembrane</keyword>
<name>A0A9P4I521_9PEZI</name>
<evidence type="ECO:0000313" key="3">
    <source>
        <dbReference type="EMBL" id="KAF2093974.1"/>
    </source>
</evidence>
<evidence type="ECO:0000256" key="1">
    <source>
        <dbReference type="SAM" id="MobiDB-lite"/>
    </source>
</evidence>